<dbReference type="AlphaFoldDB" id="A0A0W0TUY9"/>
<sequence>MNGDEMNIEKIAQLAEEALVNIKIKYYAANTQDWYGYAISPNSKEIARGIAALEQGDTNPILMLVKKMDKTIRRCEEDNHVFYEELYQYQLIYENVPLHRINYYQNTPSDLVESRQQSLQRLKEISAELKTELNIPQSETQKEKHIQSKHYIISLLTEALYQIRMPVPAHLGQPRDFTRIRDLIPFEQIEHAIEALDNGNLDPVLDLMRFIAKTISDHIDNIPLFLSALEAYREEYNPAFFTISPDEVALIHQKNLARLKDIYALLKSAVLDPSLQFLAIVGDNQADKSKPSPAHLFFKDGANHDLLKIVMQYTGFFNRKLIEKPMTESLEKSTSLQG</sequence>
<proteinExistence type="predicted"/>
<dbReference type="RefSeq" id="WP_058525533.1">
    <property type="nucleotide sequence ID" value="NZ_CAAAHY010000001.1"/>
</dbReference>
<protein>
    <submittedName>
        <fullName evidence="1">Uncharacterized protein</fullName>
    </submittedName>
</protein>
<evidence type="ECO:0000313" key="1">
    <source>
        <dbReference type="EMBL" id="KTC99453.1"/>
    </source>
</evidence>
<dbReference type="EMBL" id="LNYA01000003">
    <property type="protein sequence ID" value="KTC99453.1"/>
    <property type="molecule type" value="Genomic_DNA"/>
</dbReference>
<dbReference type="STRING" id="448.Lery_0354"/>
<comment type="caution">
    <text evidence="1">The sequence shown here is derived from an EMBL/GenBank/DDBJ whole genome shotgun (WGS) entry which is preliminary data.</text>
</comment>
<gene>
    <name evidence="1" type="ORF">Lery_0354</name>
</gene>
<reference evidence="1 2" key="1">
    <citation type="submission" date="2015-11" db="EMBL/GenBank/DDBJ databases">
        <title>Genomic analysis of 38 Legionella species identifies large and diverse effector repertoires.</title>
        <authorList>
            <person name="Burstein D."/>
            <person name="Amaro F."/>
            <person name="Zusman T."/>
            <person name="Lifshitz Z."/>
            <person name="Cohen O."/>
            <person name="Gilbert J.A."/>
            <person name="Pupko T."/>
            <person name="Shuman H.A."/>
            <person name="Segal G."/>
        </authorList>
    </citation>
    <scope>NUCLEOTIDE SEQUENCE [LARGE SCALE GENOMIC DNA]</scope>
    <source>
        <strain evidence="1 2">SE-32A-C8</strain>
    </source>
</reference>
<organism evidence="1 2">
    <name type="scientific">Legionella erythra</name>
    <dbReference type="NCBI Taxonomy" id="448"/>
    <lineage>
        <taxon>Bacteria</taxon>
        <taxon>Pseudomonadati</taxon>
        <taxon>Pseudomonadota</taxon>
        <taxon>Gammaproteobacteria</taxon>
        <taxon>Legionellales</taxon>
        <taxon>Legionellaceae</taxon>
        <taxon>Legionella</taxon>
    </lineage>
</organism>
<keyword evidence="2" id="KW-1185">Reference proteome</keyword>
<dbReference type="Proteomes" id="UP000054773">
    <property type="component" value="Unassembled WGS sequence"/>
</dbReference>
<accession>A0A0W0TUY9</accession>
<name>A0A0W0TUY9_LEGER</name>
<dbReference type="PATRIC" id="fig|448.7.peg.370"/>
<evidence type="ECO:0000313" key="2">
    <source>
        <dbReference type="Proteomes" id="UP000054773"/>
    </source>
</evidence>